<dbReference type="Pfam" id="PF00520">
    <property type="entry name" value="Ion_trans"/>
    <property type="match status" value="1"/>
</dbReference>
<evidence type="ECO:0000256" key="4">
    <source>
        <dbReference type="ARBA" id="ARBA00022673"/>
    </source>
</evidence>
<evidence type="ECO:0000313" key="17">
    <source>
        <dbReference type="EMBL" id="TFJ95621.1"/>
    </source>
</evidence>
<dbReference type="GO" id="GO:0005891">
    <property type="term" value="C:voltage-gated calcium channel complex"/>
    <property type="evidence" value="ECO:0007669"/>
    <property type="project" value="InterPro"/>
</dbReference>
<gene>
    <name evidence="17" type="ORF">DR999_PMT22753</name>
</gene>
<dbReference type="OrthoDB" id="431720at2759"/>
<accession>A0A4D9DGQ7</accession>
<evidence type="ECO:0000256" key="1">
    <source>
        <dbReference type="ARBA" id="ARBA00004141"/>
    </source>
</evidence>
<evidence type="ECO:0000256" key="12">
    <source>
        <dbReference type="ARBA" id="ARBA00023157"/>
    </source>
</evidence>
<reference evidence="17 18" key="2">
    <citation type="submission" date="2019-04" db="EMBL/GenBank/DDBJ databases">
        <title>The genome sequence of big-headed turtle.</title>
        <authorList>
            <person name="Gong S."/>
        </authorList>
    </citation>
    <scope>NUCLEOTIDE SEQUENCE [LARGE SCALE GENOMIC DNA]</scope>
    <source>
        <strain evidence="17">DO16091913</strain>
        <tissue evidence="17">Muscle</tissue>
    </source>
</reference>
<comment type="caution">
    <text evidence="17">The sequence shown here is derived from an EMBL/GenBank/DDBJ whole genome shotgun (WGS) entry which is preliminary data.</text>
</comment>
<feature type="region of interest" description="Disordered" evidence="14">
    <location>
        <begin position="136"/>
        <end position="162"/>
    </location>
</feature>
<keyword evidence="8" id="KW-0851">Voltage-gated channel</keyword>
<keyword evidence="5 15" id="KW-0812">Transmembrane</keyword>
<keyword evidence="11 15" id="KW-0472">Membrane</keyword>
<sequence length="192" mass="21421">MWSHEQLLVATGGSAASVQSTDRPGSLLADSANRVLLALFAAEMLLKMYALGLRQYFMSLFNRFDCFVVCVGIVEVILVEINVMSPLGISVLRCIRLLRIFKITSIVPLAWGRLARRALEVPRVLKVDEFESNVNEIKDPYPSADFPGDDEEDEPEIPLSPRPRPLAELQLKEKAVPMPEASAFFIFSPTNK</sequence>
<evidence type="ECO:0000256" key="9">
    <source>
        <dbReference type="ARBA" id="ARBA00022989"/>
    </source>
</evidence>
<dbReference type="Proteomes" id="UP000297703">
    <property type="component" value="Unassembled WGS sequence"/>
</dbReference>
<dbReference type="InterPro" id="IPR005821">
    <property type="entry name" value="Ion_trans_dom"/>
</dbReference>
<name>A0A4D9DGQ7_9SAUR</name>
<evidence type="ECO:0000256" key="3">
    <source>
        <dbReference type="ARBA" id="ARBA00022568"/>
    </source>
</evidence>
<evidence type="ECO:0000256" key="5">
    <source>
        <dbReference type="ARBA" id="ARBA00022692"/>
    </source>
</evidence>
<keyword evidence="6" id="KW-0677">Repeat</keyword>
<feature type="compositionally biased region" description="Acidic residues" evidence="14">
    <location>
        <begin position="147"/>
        <end position="156"/>
    </location>
</feature>
<keyword evidence="4" id="KW-0107">Calcium channel</keyword>
<evidence type="ECO:0000256" key="6">
    <source>
        <dbReference type="ARBA" id="ARBA00022737"/>
    </source>
</evidence>
<evidence type="ECO:0000256" key="8">
    <source>
        <dbReference type="ARBA" id="ARBA00022882"/>
    </source>
</evidence>
<evidence type="ECO:0000259" key="16">
    <source>
        <dbReference type="Pfam" id="PF00520"/>
    </source>
</evidence>
<proteinExistence type="predicted"/>
<keyword evidence="18" id="KW-1185">Reference proteome</keyword>
<keyword evidence="10" id="KW-0406">Ion transport</keyword>
<dbReference type="AlphaFoldDB" id="A0A4D9DGQ7"/>
<keyword evidence="7" id="KW-0106">Calcium</keyword>
<organism evidence="17 18">
    <name type="scientific">Platysternon megacephalum</name>
    <name type="common">big-headed turtle</name>
    <dbReference type="NCBI Taxonomy" id="55544"/>
    <lineage>
        <taxon>Eukaryota</taxon>
        <taxon>Metazoa</taxon>
        <taxon>Chordata</taxon>
        <taxon>Craniata</taxon>
        <taxon>Vertebrata</taxon>
        <taxon>Euteleostomi</taxon>
        <taxon>Archelosauria</taxon>
        <taxon>Testudinata</taxon>
        <taxon>Testudines</taxon>
        <taxon>Cryptodira</taxon>
        <taxon>Durocryptodira</taxon>
        <taxon>Testudinoidea</taxon>
        <taxon>Platysternidae</taxon>
        <taxon>Platysternon</taxon>
    </lineage>
</organism>
<evidence type="ECO:0000256" key="15">
    <source>
        <dbReference type="SAM" id="Phobius"/>
    </source>
</evidence>
<reference evidence="17 18" key="1">
    <citation type="submission" date="2019-04" db="EMBL/GenBank/DDBJ databases">
        <title>Draft genome of the big-headed turtle Platysternon megacephalum.</title>
        <authorList>
            <person name="Gong S."/>
        </authorList>
    </citation>
    <scope>NUCLEOTIDE SEQUENCE [LARGE SCALE GENOMIC DNA]</scope>
    <source>
        <strain evidence="17">DO16091913</strain>
        <tissue evidence="17">Muscle</tissue>
    </source>
</reference>
<keyword evidence="13" id="KW-0407">Ion channel</keyword>
<feature type="transmembrane region" description="Helical" evidence="15">
    <location>
        <begin position="36"/>
        <end position="54"/>
    </location>
</feature>
<dbReference type="GO" id="GO:0098703">
    <property type="term" value="P:calcium ion import across plasma membrane"/>
    <property type="evidence" value="ECO:0007669"/>
    <property type="project" value="TreeGrafter"/>
</dbReference>
<feature type="transmembrane region" description="Helical" evidence="15">
    <location>
        <begin position="66"/>
        <end position="89"/>
    </location>
</feature>
<evidence type="ECO:0000256" key="11">
    <source>
        <dbReference type="ARBA" id="ARBA00023136"/>
    </source>
</evidence>
<keyword evidence="2" id="KW-0813">Transport</keyword>
<protein>
    <submittedName>
        <fullName evidence="17">MMS19 nucleotide excision repair protein-like protein</fullName>
    </submittedName>
</protein>
<dbReference type="InterPro" id="IPR005450">
    <property type="entry name" value="VDCC_L_a1ssu"/>
</dbReference>
<dbReference type="InterPro" id="IPR050599">
    <property type="entry name" value="VDCC_alpha-1_subunit"/>
</dbReference>
<dbReference type="PANTHER" id="PTHR45628">
    <property type="entry name" value="VOLTAGE-DEPENDENT CALCIUM CHANNEL TYPE A SUBUNIT ALPHA-1"/>
    <property type="match status" value="1"/>
</dbReference>
<dbReference type="PRINTS" id="PR01634">
    <property type="entry name" value="LVDCCALPHA1S"/>
</dbReference>
<evidence type="ECO:0000256" key="13">
    <source>
        <dbReference type="ARBA" id="ARBA00023303"/>
    </source>
</evidence>
<evidence type="ECO:0000313" key="18">
    <source>
        <dbReference type="Proteomes" id="UP000297703"/>
    </source>
</evidence>
<evidence type="ECO:0000256" key="2">
    <source>
        <dbReference type="ARBA" id="ARBA00022448"/>
    </source>
</evidence>
<feature type="domain" description="Ion transport" evidence="16">
    <location>
        <begin position="30"/>
        <end position="108"/>
    </location>
</feature>
<evidence type="ECO:0000256" key="7">
    <source>
        <dbReference type="ARBA" id="ARBA00022837"/>
    </source>
</evidence>
<dbReference type="STRING" id="55544.A0A4D9DGQ7"/>
<keyword evidence="3" id="KW-0109">Calcium transport</keyword>
<dbReference type="GO" id="GO:0008331">
    <property type="term" value="F:high voltage-gated calcium channel activity"/>
    <property type="evidence" value="ECO:0007669"/>
    <property type="project" value="TreeGrafter"/>
</dbReference>
<evidence type="ECO:0000256" key="10">
    <source>
        <dbReference type="ARBA" id="ARBA00023065"/>
    </source>
</evidence>
<comment type="subcellular location">
    <subcellularLocation>
        <location evidence="1">Membrane</location>
        <topology evidence="1">Multi-pass membrane protein</topology>
    </subcellularLocation>
</comment>
<dbReference type="SUPFAM" id="SSF81324">
    <property type="entry name" value="Voltage-gated potassium channels"/>
    <property type="match status" value="1"/>
</dbReference>
<keyword evidence="9 15" id="KW-1133">Transmembrane helix</keyword>
<dbReference type="Gene3D" id="1.20.120.350">
    <property type="entry name" value="Voltage-gated potassium channels. Chain C"/>
    <property type="match status" value="1"/>
</dbReference>
<dbReference type="EMBL" id="QXTE01003374">
    <property type="protein sequence ID" value="TFJ95621.1"/>
    <property type="molecule type" value="Genomic_DNA"/>
</dbReference>
<keyword evidence="12" id="KW-1015">Disulfide bond</keyword>
<evidence type="ECO:0000256" key="14">
    <source>
        <dbReference type="SAM" id="MobiDB-lite"/>
    </source>
</evidence>
<dbReference type="PANTHER" id="PTHR45628:SF9">
    <property type="entry name" value="VOLTAGE-DEPENDENT L-TYPE CALCIUM CHANNEL SUBUNIT ALPHA-1S"/>
    <property type="match status" value="1"/>
</dbReference>
<dbReference type="InterPro" id="IPR027359">
    <property type="entry name" value="Volt_channel_dom_sf"/>
</dbReference>